<gene>
    <name evidence="3" type="ORF">M427DRAFT_332152</name>
</gene>
<reference evidence="3 4" key="1">
    <citation type="journal article" date="2015" name="Genome Biol. Evol.">
        <title>Phylogenomic analyses indicate that early fungi evolved digesting cell walls of algal ancestors of land plants.</title>
        <authorList>
            <person name="Chang Y."/>
            <person name="Wang S."/>
            <person name="Sekimoto S."/>
            <person name="Aerts A.L."/>
            <person name="Choi C."/>
            <person name="Clum A."/>
            <person name="LaButti K.M."/>
            <person name="Lindquist E.A."/>
            <person name="Yee Ngan C."/>
            <person name="Ohm R.A."/>
            <person name="Salamov A.A."/>
            <person name="Grigoriev I.V."/>
            <person name="Spatafora J.W."/>
            <person name="Berbee M.L."/>
        </authorList>
    </citation>
    <scope>NUCLEOTIDE SEQUENCE [LARGE SCALE GENOMIC DNA]</scope>
    <source>
        <strain evidence="3 4">JEL478</strain>
    </source>
</reference>
<dbReference type="OrthoDB" id="5595608at2759"/>
<keyword evidence="4" id="KW-1185">Reference proteome</keyword>
<dbReference type="AlphaFoldDB" id="A0A139ADQ1"/>
<protein>
    <recommendedName>
        <fullName evidence="5">SH3 domain-containing protein</fullName>
    </recommendedName>
</protein>
<keyword evidence="2" id="KW-0812">Transmembrane</keyword>
<dbReference type="InterPro" id="IPR036028">
    <property type="entry name" value="SH3-like_dom_sf"/>
</dbReference>
<evidence type="ECO:0000313" key="4">
    <source>
        <dbReference type="Proteomes" id="UP000070544"/>
    </source>
</evidence>
<organism evidence="3 4">
    <name type="scientific">Gonapodya prolifera (strain JEL478)</name>
    <name type="common">Monoblepharis prolifera</name>
    <dbReference type="NCBI Taxonomy" id="1344416"/>
    <lineage>
        <taxon>Eukaryota</taxon>
        <taxon>Fungi</taxon>
        <taxon>Fungi incertae sedis</taxon>
        <taxon>Chytridiomycota</taxon>
        <taxon>Chytridiomycota incertae sedis</taxon>
        <taxon>Monoblepharidomycetes</taxon>
        <taxon>Monoblepharidales</taxon>
        <taxon>Gonapodyaceae</taxon>
        <taxon>Gonapodya</taxon>
    </lineage>
</organism>
<accession>A0A139ADQ1</accession>
<dbReference type="EMBL" id="KQ965765">
    <property type="protein sequence ID" value="KXS14921.1"/>
    <property type="molecule type" value="Genomic_DNA"/>
</dbReference>
<evidence type="ECO:0000256" key="1">
    <source>
        <dbReference type="SAM" id="MobiDB-lite"/>
    </source>
</evidence>
<name>A0A139ADQ1_GONPJ</name>
<evidence type="ECO:0000313" key="3">
    <source>
        <dbReference type="EMBL" id="KXS14921.1"/>
    </source>
</evidence>
<evidence type="ECO:0000256" key="2">
    <source>
        <dbReference type="SAM" id="Phobius"/>
    </source>
</evidence>
<evidence type="ECO:0008006" key="5">
    <source>
        <dbReference type="Google" id="ProtNLM"/>
    </source>
</evidence>
<keyword evidence="2" id="KW-0472">Membrane</keyword>
<dbReference type="SUPFAM" id="SSF50044">
    <property type="entry name" value="SH3-domain"/>
    <property type="match status" value="1"/>
</dbReference>
<sequence length="646" mass="66080">MARKMLLLPSPASFVVLFGMGLLSAFTADAATVGRFHPSGLGTVLTSRTPFGHAELRGPYNDGLSTPHHLAKRLTGDCITPSLTSCGNGSSQFCMPATGAQCCSDAALAWWCPTGSSCGVGGACVNCLQLCSGRCISQTTFSNSYADCGGCGNTCADPVGGAGYCSQGKCNFACKSGYTLNNNVCVVGSSGSSSPPPAASGSPPAASTSNGSGSPSNNIGLIAGIAGGVAAVAVLSALAIFFYRRNQKSKAPAGDTKPPVAVTTSTGPGSSTPVVYVTIQQPQPNTTYSVVPASQVTDLTYSTAPPLNAVPPATVSRPTVYDERSLPSASQVYSAGTGSAPQAYSGQVMSQALSDISGLTAVNPSGVFQPHWFFTAVATAQGTEEDHSLSYNGPPLPVAVAYQATTDDEITLSPTQLVEVKTLYRDGWAVGVNLATQTYGFFPIDCLRLDSNLAGNGSVSFPHSSYLGGNSTTSSFLPRHESAFLSTRSHFLHYGGQSLVIPSHSPLSDVRGPLPGDDIGKTGPSREGTGLSAPKSEGMEPTKPPTRIETGVSEAKSDEKAGSARTGTGLFEAKAERRETVLPPARVATGLSDAKSSDPNTSIVPSNAGIEASEIKDGRAEEKKTTEAEPVKALPSTSAAPDATAY</sequence>
<dbReference type="Proteomes" id="UP000070544">
    <property type="component" value="Unassembled WGS sequence"/>
</dbReference>
<feature type="compositionally biased region" description="Basic and acidic residues" evidence="1">
    <location>
        <begin position="613"/>
        <end position="630"/>
    </location>
</feature>
<keyword evidence="2" id="KW-1133">Transmembrane helix</keyword>
<feature type="transmembrane region" description="Helical" evidence="2">
    <location>
        <begin position="219"/>
        <end position="243"/>
    </location>
</feature>
<proteinExistence type="predicted"/>
<feature type="region of interest" description="Disordered" evidence="1">
    <location>
        <begin position="504"/>
        <end position="646"/>
    </location>
</feature>
<dbReference type="Gene3D" id="2.30.30.40">
    <property type="entry name" value="SH3 Domains"/>
    <property type="match status" value="1"/>
</dbReference>